<dbReference type="AlphaFoldDB" id="X0U390"/>
<proteinExistence type="predicted"/>
<sequence length="186" mass="21102">NRFLSVATQGEFPTKESALGQYYGGYDFGGANKMWVDPRLSKQDYQRTLAHESTHLLFNRLTGSARIPLTSNQRAEIVSMFPDLSDRQREAEYLPRVIDKKGNYQDYNPQTITDPLLRDKMAGAGIVPPDYKMTSASTARETGEQLIDADIVMRNARMKGQIANFLRLSGLAKRHKLRSAFSRKLR</sequence>
<gene>
    <name evidence="1" type="ORF">S01H1_43427</name>
</gene>
<feature type="non-terminal residue" evidence="1">
    <location>
        <position position="1"/>
    </location>
</feature>
<evidence type="ECO:0000313" key="1">
    <source>
        <dbReference type="EMBL" id="GAG00254.1"/>
    </source>
</evidence>
<dbReference type="EMBL" id="BARS01027664">
    <property type="protein sequence ID" value="GAG00254.1"/>
    <property type="molecule type" value="Genomic_DNA"/>
</dbReference>
<accession>X0U390</accession>
<comment type="caution">
    <text evidence="1">The sequence shown here is derived from an EMBL/GenBank/DDBJ whole genome shotgun (WGS) entry which is preliminary data.</text>
</comment>
<name>X0U390_9ZZZZ</name>
<organism evidence="1">
    <name type="scientific">marine sediment metagenome</name>
    <dbReference type="NCBI Taxonomy" id="412755"/>
    <lineage>
        <taxon>unclassified sequences</taxon>
        <taxon>metagenomes</taxon>
        <taxon>ecological metagenomes</taxon>
    </lineage>
</organism>
<protein>
    <submittedName>
        <fullName evidence="1">Uncharacterized protein</fullName>
    </submittedName>
</protein>
<reference evidence="1" key="1">
    <citation type="journal article" date="2014" name="Front. Microbiol.">
        <title>High frequency of phylogenetically diverse reductive dehalogenase-homologous genes in deep subseafloor sedimentary metagenomes.</title>
        <authorList>
            <person name="Kawai M."/>
            <person name="Futagami T."/>
            <person name="Toyoda A."/>
            <person name="Takaki Y."/>
            <person name="Nishi S."/>
            <person name="Hori S."/>
            <person name="Arai W."/>
            <person name="Tsubouchi T."/>
            <person name="Morono Y."/>
            <person name="Uchiyama I."/>
            <person name="Ito T."/>
            <person name="Fujiyama A."/>
            <person name="Inagaki F."/>
            <person name="Takami H."/>
        </authorList>
    </citation>
    <scope>NUCLEOTIDE SEQUENCE</scope>
    <source>
        <strain evidence="1">Expedition CK06-06</strain>
    </source>
</reference>